<dbReference type="GO" id="GO:0008239">
    <property type="term" value="F:dipeptidyl-peptidase activity"/>
    <property type="evidence" value="ECO:0007669"/>
    <property type="project" value="InterPro"/>
</dbReference>
<keyword evidence="2" id="KW-0732">Signal</keyword>
<evidence type="ECO:0000313" key="5">
    <source>
        <dbReference type="Proteomes" id="UP000233343"/>
    </source>
</evidence>
<keyword evidence="5" id="KW-1185">Reference proteome</keyword>
<dbReference type="Gene3D" id="2.60.120.260">
    <property type="entry name" value="Galactose-binding domain-like"/>
    <property type="match status" value="1"/>
</dbReference>
<dbReference type="InterPro" id="IPR005674">
    <property type="entry name" value="CocE/Ser_esterase"/>
</dbReference>
<sequence>MFKRKKLISVILAIMMLVSLDVSFANGAQASEVKAAPEHQIVNGVTEPVFSYNDAIKETIFVESGMDSDRDGNPDRIAADIIRPQETEDGLKVPIIMDASPYYESMGRGNESQIKDSDGDGMNEMFPLYYDNYFVPRGYAVVLVDMVGTNNSDGCPPTGGKEEIESAKVVIDWLNGKGTAWDKDGNEISADWSTGKVGMIGKSYDGTIAQGAAAAGVEGLETIVPIGAISSWYYYYRYEGIPYYSNGPGNLARRITSSERVEACAPIREEMRIASDDTTGDYNEFWDERNYYKDAENVTASVFAIHGINDYNVKANHFSKWWEAISEHDVPRKVWLTQTGHVDPFDFRRAEWVETLHRWFDYWLLDIDNGIMDEPMADVERGLDQWETHSNWPDEKAEKVKMRFAPQTEELPGSVMTSPLLEEAIQTFTDNPRQTEQQMVTGEFTQKENRLIYMTPELEGDVRLSGIPELNITASIDKNDTHLTAMIVDYGTDTRINHTSRGEGIITLDEVSCWGESSDVDSSCYKETETITHEQPYEIVTHGWLDAQNYESLDYSIPLVPGQEYKFTWDTLPEDYVFKEGHRIGVIIAGSSTRLMTDNNRATFDVSLENSYISLPIVGGKPALDNALGFNGGSSPSSAAHISKVVDFYRGDGEIKEEIAARSLQMHLTSVAQFEKQNSPAKVIKHLQSFYTLLEHQSANKLITKEVYQVLKADTDYLIAKWQ</sequence>
<evidence type="ECO:0000313" key="4">
    <source>
        <dbReference type="EMBL" id="PKG30249.1"/>
    </source>
</evidence>
<dbReference type="Gene3D" id="1.10.246.70">
    <property type="match status" value="1"/>
</dbReference>
<dbReference type="InterPro" id="IPR008979">
    <property type="entry name" value="Galactose-bd-like_sf"/>
</dbReference>
<dbReference type="Pfam" id="PF08530">
    <property type="entry name" value="PepX_C"/>
    <property type="match status" value="1"/>
</dbReference>
<dbReference type="InterPro" id="IPR054470">
    <property type="entry name" value="FIMAH_dom"/>
</dbReference>
<dbReference type="Pfam" id="PF02129">
    <property type="entry name" value="Peptidase_S15"/>
    <property type="match status" value="1"/>
</dbReference>
<evidence type="ECO:0000256" key="1">
    <source>
        <dbReference type="ARBA" id="ARBA00022801"/>
    </source>
</evidence>
<reference evidence="4 5" key="1">
    <citation type="journal article" date="2010" name="Int. J. Syst. Evol. Microbiol.">
        <title>Bacillus horneckiae sp. nov., isolated from a spacecraft-assembly clean room.</title>
        <authorList>
            <person name="Vaishampayan P."/>
            <person name="Probst A."/>
            <person name="Krishnamurthi S."/>
            <person name="Ghosh S."/>
            <person name="Osman S."/>
            <person name="McDowall A."/>
            <person name="Ruckmani A."/>
            <person name="Mayilraj S."/>
            <person name="Venkateswaran K."/>
        </authorList>
    </citation>
    <scope>NUCLEOTIDE SEQUENCE [LARGE SCALE GENOMIC DNA]</scope>
    <source>
        <strain evidence="5">1PO1SC</strain>
    </source>
</reference>
<gene>
    <name evidence="4" type="ORF">CWS20_04470</name>
</gene>
<dbReference type="InterPro" id="IPR029058">
    <property type="entry name" value="AB_hydrolase_fold"/>
</dbReference>
<comment type="caution">
    <text evidence="4">The sequence shown here is derived from an EMBL/GenBank/DDBJ whole genome shotgun (WGS) entry which is preliminary data.</text>
</comment>
<feature type="chain" id="PRO_5014722367" evidence="2">
    <location>
        <begin position="31"/>
        <end position="723"/>
    </location>
</feature>
<organism evidence="4 5">
    <name type="scientific">Cytobacillus horneckiae</name>
    <dbReference type="NCBI Taxonomy" id="549687"/>
    <lineage>
        <taxon>Bacteria</taxon>
        <taxon>Bacillati</taxon>
        <taxon>Bacillota</taxon>
        <taxon>Bacilli</taxon>
        <taxon>Bacillales</taxon>
        <taxon>Bacillaceae</taxon>
        <taxon>Cytobacillus</taxon>
    </lineage>
</organism>
<evidence type="ECO:0000259" key="3">
    <source>
        <dbReference type="SMART" id="SM00939"/>
    </source>
</evidence>
<dbReference type="Proteomes" id="UP000233343">
    <property type="component" value="Unassembled WGS sequence"/>
</dbReference>
<dbReference type="NCBIfam" id="TIGR00976">
    <property type="entry name" value="CocE_NonD"/>
    <property type="match status" value="1"/>
</dbReference>
<dbReference type="Pfam" id="PF22888">
    <property type="entry name" value="FIMAH"/>
    <property type="match status" value="1"/>
</dbReference>
<dbReference type="InterPro" id="IPR000383">
    <property type="entry name" value="Xaa-Pro-like_dom"/>
</dbReference>
<name>A0A2N0ZL63_9BACI</name>
<dbReference type="SUPFAM" id="SSF53474">
    <property type="entry name" value="alpha/beta-Hydrolases"/>
    <property type="match status" value="1"/>
</dbReference>
<keyword evidence="4" id="KW-0031">Aminopeptidase</keyword>
<proteinExistence type="predicted"/>
<dbReference type="SMART" id="SM00939">
    <property type="entry name" value="PepX_C"/>
    <property type="match status" value="1"/>
</dbReference>
<dbReference type="InterPro" id="IPR013736">
    <property type="entry name" value="Xaa-Pro_dipept_C"/>
</dbReference>
<dbReference type="SUPFAM" id="SSF49785">
    <property type="entry name" value="Galactose-binding domain-like"/>
    <property type="match status" value="1"/>
</dbReference>
<keyword evidence="1" id="KW-0378">Hydrolase</keyword>
<keyword evidence="4" id="KW-0645">Protease</keyword>
<feature type="signal peptide" evidence="2">
    <location>
        <begin position="1"/>
        <end position="30"/>
    </location>
</feature>
<dbReference type="GO" id="GO:0004177">
    <property type="term" value="F:aminopeptidase activity"/>
    <property type="evidence" value="ECO:0007669"/>
    <property type="project" value="UniProtKB-KW"/>
</dbReference>
<dbReference type="NCBIfam" id="NF003780">
    <property type="entry name" value="PRK05371.1-1"/>
    <property type="match status" value="1"/>
</dbReference>
<dbReference type="AlphaFoldDB" id="A0A2N0ZL63"/>
<accession>A0A2N0ZL63</accession>
<evidence type="ECO:0000256" key="2">
    <source>
        <dbReference type="SAM" id="SignalP"/>
    </source>
</evidence>
<feature type="domain" description="Xaa-Pro dipeptidyl-peptidase C-terminal" evidence="3">
    <location>
        <begin position="357"/>
        <end position="614"/>
    </location>
</feature>
<dbReference type="Gene3D" id="3.40.50.1820">
    <property type="entry name" value="alpha/beta hydrolase"/>
    <property type="match status" value="1"/>
</dbReference>
<dbReference type="RefSeq" id="WP_101226238.1">
    <property type="nucleotide sequence ID" value="NZ_JAFDQP010000002.1"/>
</dbReference>
<protein>
    <submittedName>
        <fullName evidence="4">X-prolyl-dipeptidyl aminopeptidase</fullName>
    </submittedName>
</protein>
<dbReference type="EMBL" id="PISD01000008">
    <property type="protein sequence ID" value="PKG30249.1"/>
    <property type="molecule type" value="Genomic_DNA"/>
</dbReference>